<evidence type="ECO:0000313" key="1">
    <source>
        <dbReference type="EMBL" id="QCE06352.1"/>
    </source>
</evidence>
<gene>
    <name evidence="1" type="ORF">DEO72_LG9g1364</name>
</gene>
<keyword evidence="2" id="KW-1185">Reference proteome</keyword>
<sequence>MKKITPAQMAKQRNHHSLVGHVNLAHMLPSIKLMIIAKEKATPQNIQQTTKRIQRMLALVVDTSAHPRAAHPRAMCYNCYNESNFPHHKPLTQVEGSRSGETCSLRRDVLAQASPSSPRRALKKGAGAHAGARLGPEILGAWIGNTYVGQERSQAECERKVRSGTLAEAAAALREGKSVFTKVSST</sequence>
<proteinExistence type="predicted"/>
<name>A0A4D6N085_VIGUN</name>
<dbReference type="EMBL" id="CP039353">
    <property type="protein sequence ID" value="QCE06352.1"/>
    <property type="molecule type" value="Genomic_DNA"/>
</dbReference>
<reference evidence="1 2" key="1">
    <citation type="submission" date="2019-04" db="EMBL/GenBank/DDBJ databases">
        <title>An improved genome assembly and genetic linkage map for asparagus bean, Vigna unguiculata ssp. sesquipedialis.</title>
        <authorList>
            <person name="Xia Q."/>
            <person name="Zhang R."/>
            <person name="Dong Y."/>
        </authorList>
    </citation>
    <scope>NUCLEOTIDE SEQUENCE [LARGE SCALE GENOMIC DNA]</scope>
    <source>
        <tissue evidence="1">Leaf</tissue>
    </source>
</reference>
<protein>
    <submittedName>
        <fullName evidence="1">Uncharacterized protein</fullName>
    </submittedName>
</protein>
<accession>A0A4D6N085</accession>
<dbReference type="AlphaFoldDB" id="A0A4D6N085"/>
<dbReference type="Proteomes" id="UP000501690">
    <property type="component" value="Linkage Group LG9"/>
</dbReference>
<evidence type="ECO:0000313" key="2">
    <source>
        <dbReference type="Proteomes" id="UP000501690"/>
    </source>
</evidence>
<organism evidence="1 2">
    <name type="scientific">Vigna unguiculata</name>
    <name type="common">Cowpea</name>
    <dbReference type="NCBI Taxonomy" id="3917"/>
    <lineage>
        <taxon>Eukaryota</taxon>
        <taxon>Viridiplantae</taxon>
        <taxon>Streptophyta</taxon>
        <taxon>Embryophyta</taxon>
        <taxon>Tracheophyta</taxon>
        <taxon>Spermatophyta</taxon>
        <taxon>Magnoliopsida</taxon>
        <taxon>eudicotyledons</taxon>
        <taxon>Gunneridae</taxon>
        <taxon>Pentapetalae</taxon>
        <taxon>rosids</taxon>
        <taxon>fabids</taxon>
        <taxon>Fabales</taxon>
        <taxon>Fabaceae</taxon>
        <taxon>Papilionoideae</taxon>
        <taxon>50 kb inversion clade</taxon>
        <taxon>NPAAA clade</taxon>
        <taxon>indigoferoid/millettioid clade</taxon>
        <taxon>Phaseoleae</taxon>
        <taxon>Vigna</taxon>
    </lineage>
</organism>